<dbReference type="Proteomes" id="UP000260808">
    <property type="component" value="Unassembled WGS sequence"/>
</dbReference>
<protein>
    <submittedName>
        <fullName evidence="1">Uncharacterized protein</fullName>
    </submittedName>
</protein>
<sequence>MFIVNKGLSKSNIPRTIRFTEEIYNSLSDMASHEDISFNQLVLQCCRYAIDNYGTTEERTESGVDGKFRALKKSIKIPESK</sequence>
<dbReference type="AlphaFoldDB" id="A0A2N5NE20"/>
<dbReference type="EMBL" id="NIHM01000043">
    <property type="protein sequence ID" value="PLT52267.1"/>
    <property type="molecule type" value="Genomic_DNA"/>
</dbReference>
<reference evidence="2 4" key="2">
    <citation type="submission" date="2018-08" db="EMBL/GenBank/DDBJ databases">
        <title>A genome reference for cultivated species of the human gut microbiota.</title>
        <authorList>
            <person name="Zou Y."/>
            <person name="Xue W."/>
            <person name="Luo G."/>
        </authorList>
    </citation>
    <scope>NUCLEOTIDE SEQUENCE [LARGE SCALE GENOMIC DNA]</scope>
    <source>
        <strain evidence="2 4">TF01-20-2</strain>
    </source>
</reference>
<accession>A0A2N5NE20</accession>
<gene>
    <name evidence="1" type="ORF">CDL18_15155</name>
    <name evidence="2" type="ORF">DXC31_19600</name>
</gene>
<dbReference type="EMBL" id="QSSX01000212">
    <property type="protein sequence ID" value="RGM10316.1"/>
    <property type="molecule type" value="Genomic_DNA"/>
</dbReference>
<dbReference type="RefSeq" id="WP_101880350.1">
    <property type="nucleotide sequence ID" value="NZ_AP031447.1"/>
</dbReference>
<proteinExistence type="predicted"/>
<comment type="caution">
    <text evidence="1">The sequence shown here is derived from an EMBL/GenBank/DDBJ whole genome shotgun (WGS) entry which is preliminary data.</text>
</comment>
<name>A0A2N5NE20_MEDGN</name>
<reference evidence="1 3" key="1">
    <citation type="journal article" date="2017" name="Genome Med.">
        <title>A novel Ruminococcus gnavus clade enriched in inflammatory bowel disease patients.</title>
        <authorList>
            <person name="Hall A.B."/>
            <person name="Yassour M."/>
            <person name="Sauk J."/>
            <person name="Garner A."/>
            <person name="Jiang X."/>
            <person name="Arthur T."/>
            <person name="Lagoudas G.K."/>
            <person name="Vatanen T."/>
            <person name="Fornelos N."/>
            <person name="Wilson R."/>
            <person name="Bertha M."/>
            <person name="Cohen M."/>
            <person name="Garber J."/>
            <person name="Khalili H."/>
            <person name="Gevers D."/>
            <person name="Ananthakrishnan A.N."/>
            <person name="Kugathasan S."/>
            <person name="Lander E.S."/>
            <person name="Blainey P."/>
            <person name="Vlamakis H."/>
            <person name="Xavier R.J."/>
            <person name="Huttenhower C."/>
        </authorList>
    </citation>
    <scope>NUCLEOTIDE SEQUENCE [LARGE SCALE GENOMIC DNA]</scope>
    <source>
        <strain evidence="1 3">RJX1118</strain>
    </source>
</reference>
<evidence type="ECO:0000313" key="4">
    <source>
        <dbReference type="Proteomes" id="UP000260808"/>
    </source>
</evidence>
<evidence type="ECO:0000313" key="2">
    <source>
        <dbReference type="EMBL" id="RGM10316.1"/>
    </source>
</evidence>
<dbReference type="Proteomes" id="UP000234849">
    <property type="component" value="Unassembled WGS sequence"/>
</dbReference>
<evidence type="ECO:0000313" key="1">
    <source>
        <dbReference type="EMBL" id="PLT52267.1"/>
    </source>
</evidence>
<organism evidence="1 3">
    <name type="scientific">Mediterraneibacter gnavus</name>
    <name type="common">Ruminococcus gnavus</name>
    <dbReference type="NCBI Taxonomy" id="33038"/>
    <lineage>
        <taxon>Bacteria</taxon>
        <taxon>Bacillati</taxon>
        <taxon>Bacillota</taxon>
        <taxon>Clostridia</taxon>
        <taxon>Lachnospirales</taxon>
        <taxon>Lachnospiraceae</taxon>
        <taxon>Mediterraneibacter</taxon>
    </lineage>
</organism>
<evidence type="ECO:0000313" key="3">
    <source>
        <dbReference type="Proteomes" id="UP000234849"/>
    </source>
</evidence>